<evidence type="ECO:0000256" key="5">
    <source>
        <dbReference type="ARBA" id="ARBA00023194"/>
    </source>
</evidence>
<organism evidence="7 8">
    <name type="scientific">Amycolatopsis umgeniensis</name>
    <dbReference type="NCBI Taxonomy" id="336628"/>
    <lineage>
        <taxon>Bacteria</taxon>
        <taxon>Bacillati</taxon>
        <taxon>Actinomycetota</taxon>
        <taxon>Actinomycetes</taxon>
        <taxon>Pseudonocardiales</taxon>
        <taxon>Pseudonocardiaceae</taxon>
        <taxon>Amycolatopsis</taxon>
    </lineage>
</organism>
<dbReference type="EMBL" id="JACHMX010000001">
    <property type="protein sequence ID" value="MBB5855614.1"/>
    <property type="molecule type" value="Genomic_DNA"/>
</dbReference>
<dbReference type="SUPFAM" id="SSF56801">
    <property type="entry name" value="Acetyl-CoA synthetase-like"/>
    <property type="match status" value="2"/>
</dbReference>
<dbReference type="Gene3D" id="1.10.1200.10">
    <property type="entry name" value="ACP-like"/>
    <property type="match status" value="2"/>
</dbReference>
<keyword evidence="4" id="KW-0677">Repeat</keyword>
<dbReference type="InterPro" id="IPR045851">
    <property type="entry name" value="AMP-bd_C_sf"/>
</dbReference>
<dbReference type="FunFam" id="1.10.1200.10:FF:000005">
    <property type="entry name" value="Nonribosomal peptide synthetase 1"/>
    <property type="match status" value="1"/>
</dbReference>
<name>A0A841BAR9_9PSEU</name>
<dbReference type="PANTHER" id="PTHR45527">
    <property type="entry name" value="NONRIBOSOMAL PEPTIDE SYNTHETASE"/>
    <property type="match status" value="1"/>
</dbReference>
<dbReference type="InterPro" id="IPR001242">
    <property type="entry name" value="Condensation_dom"/>
</dbReference>
<dbReference type="Proteomes" id="UP000580861">
    <property type="component" value="Unassembled WGS sequence"/>
</dbReference>
<reference evidence="7 8" key="1">
    <citation type="submission" date="2020-08" db="EMBL/GenBank/DDBJ databases">
        <title>Sequencing the genomes of 1000 actinobacteria strains.</title>
        <authorList>
            <person name="Klenk H.-P."/>
        </authorList>
    </citation>
    <scope>NUCLEOTIDE SEQUENCE [LARGE SCALE GENOMIC DNA]</scope>
    <source>
        <strain evidence="7 8">DSM 45272</strain>
    </source>
</reference>
<dbReference type="PANTHER" id="PTHR45527:SF1">
    <property type="entry name" value="FATTY ACID SYNTHASE"/>
    <property type="match status" value="1"/>
</dbReference>
<dbReference type="Gene3D" id="3.30.300.30">
    <property type="match status" value="2"/>
</dbReference>
<dbReference type="GO" id="GO:0003824">
    <property type="term" value="F:catalytic activity"/>
    <property type="evidence" value="ECO:0007669"/>
    <property type="project" value="InterPro"/>
</dbReference>
<dbReference type="InterPro" id="IPR036736">
    <property type="entry name" value="ACP-like_sf"/>
</dbReference>
<dbReference type="PROSITE" id="PS50075">
    <property type="entry name" value="CARRIER"/>
    <property type="match status" value="2"/>
</dbReference>
<dbReference type="Gene3D" id="3.30.559.10">
    <property type="entry name" value="Chloramphenicol acetyltransferase-like domain"/>
    <property type="match status" value="2"/>
</dbReference>
<protein>
    <submittedName>
        <fullName evidence="7">Nonribosomal peptide synthetase CepA</fullName>
    </submittedName>
</protein>
<comment type="cofactor">
    <cofactor evidence="1">
        <name>pantetheine 4'-phosphate</name>
        <dbReference type="ChEBI" id="CHEBI:47942"/>
    </cofactor>
</comment>
<dbReference type="Gene3D" id="3.40.50.980">
    <property type="match status" value="4"/>
</dbReference>
<evidence type="ECO:0000256" key="3">
    <source>
        <dbReference type="ARBA" id="ARBA00022553"/>
    </source>
</evidence>
<evidence type="ECO:0000313" key="8">
    <source>
        <dbReference type="Proteomes" id="UP000580861"/>
    </source>
</evidence>
<keyword evidence="8" id="KW-1185">Reference proteome</keyword>
<accession>A0A841BAR9</accession>
<dbReference type="Pfam" id="PF00668">
    <property type="entry name" value="Condensation"/>
    <property type="match status" value="2"/>
</dbReference>
<dbReference type="GO" id="GO:0044550">
    <property type="term" value="P:secondary metabolite biosynthetic process"/>
    <property type="evidence" value="ECO:0007669"/>
    <property type="project" value="TreeGrafter"/>
</dbReference>
<sequence length="2068" mass="220209">MSSAAQTVLDLFSRQVGRAPDAVAVADGDRVLTYRELDELAGRLSRRLTGHGGRVAVMLDRSADLLVALLAVWKAGAAYVPVDAAYPAPRIAFLLADSGASLMLCSAATRDRVPAGIDAIVVTGDDPGDAPAAVTARPGDLAYVMYTSGSTGTPKGVAVPHSSVAELVGDPGWAMGAGDAVLMHAPHSFDASLCEIWVPLVSGARVVVAEPGPVDARRLREAVADGVTRAHLTAGSFRAVAEESPESFAGLDEILTGGDLVPAHAVERVRKAAPRARIRHLYGPTETTLCATWHVLEPGDALGSVLPIGRPLTGRRAHVLDASLRPVEPEMVGDLYLSGAGLADGYLDRAGLTADRFVADPFAPGKRMYRTGDLARWSAGGELLFAGRADDQVKIRGFRVEPGEIEAALTAQPDVHEAVVVALDGRLIGYAVSDVAPAVLRDRLGAVLPDYLVPAVVLTLDTLPLTGNGKVDRAALPAPDFSATSDGREPATEAERVLCGLFAEVLGTERAGVDDGFFELGGDSILAVRVAARAAKAGLLVTPSEIFGEKTPARLAAVARAVPAEEPETGPLIELTAEDEAELAIAVPDAAEVWPLAPLQAGLLFQTTLDDQGSDIYQTQWIVELTGPLDVARLRSVWEAVFARHDELRLTFHRLESGKAVQAVAVHVDLPWREVDLTGASDVDEAVQALSAEEQRERFDLAKAPLFRLVLIRVGEDRHRLLVVNHHILTDGWSVAVILNEVSEAYTSGGRFPDRTGAASYRDYLAWLDRQDKDAAREAWQAELSDIDVPALVAKSDAALAYDYRVTHLTPEVYTRLTDFARDHGLTLATVVQGAWALVLARLARRTDVVFGTTVACRPAELPGVESMPGLMMNTVPVRVSLDGGQPVVDMLTGLQRRQVALMPHQHLGLTEIQKTAGPGAMFDTLLVFENYPRDFADQFTYLGTVEGTHYPVTVGVIPGERFRIQLAYWRGQIDQAVADSVLDWFVGALGAIAADPSALVGRTGMGEIPLPHWKSALVADEPLPSLIGRMAAERPDAVAVADGDGELTYAELWERAEKFGAVLRARGVERERRVGLVVGRSAWWLIGMLGVSLAGGVFVPVDPAYPAERVKLIFGSADPMLVVCQGKTREAVPEDFADRILVLDELDLAGAESTVLPPVGMRDAAYVIYTSGSTGTPKGVVVTYSGLGNLAMAHIERLAVSPSSRVLQFAALGFDTIVSEVMMALLSGATLVMPPDEDLPPHASLTDTLERWDITHVKAPPSVLATVDTVPDRLETVTAAGELCPPGLVERFAAGRRMINAYGPTETTICATVSMPLAPGGEVIPFGGPIAGVRGYLLDAFLRPLPPGVTGELYLAGIGVARGYLGRSALTSERFVADPFVDGERMYRTGDLAYWTGDGELVSAGRADDQVKIRGFRVEPREIEFALSAHPEVTQATVTVREGRLVAYVAPGDIDPDALRKELAARMPAYMVPAAVMALDALPLTAHGKIDRKALPEPDFSSKTVGREPSTELERILCGVFAEVLGLARVGVEDSFFELGGDSISSMQVASRARRDGISLTPRQVFEHRTPERLAQLVAETPLARQELSTVDDGVGEVALTPVMRMFGDGVAAPGFAQWMVLGTPPELTEEALAAGLTAVADTHDMLRARVVDGDGGRRLVVGERGSVAGVLTRIEVDGGSLDEAAADAAREAVARLAPLAGVMVQAVWLDAGPDRLGRLVVVAHHLVIDGVSWRVLATDLRAACEAAAEGRAPELEPVSVSFRRWSGLLEQWAVSVERAAELPSWQAILGQEEQPEPESRGKVRSRSWVVPPAETSVLVGRAPVVFHCGVNEVLLAGLAGAVARWRGGDAVLVEVESHGRHPVDGMDLSRTVGWFTSTHPVRLDVAGIDLADVLAGGPAAGRLLKAVKEQSRAVPGDGLGYGLLRYPGGDTEPVLAAGASPRIGFNYMGRFVAGDQSDVRAWQLVGDIGGSMDSTMNLPHALEVNAIVQDLPGGPELVLMAEWSGEVFDEDRIGRLGQEWLDMLSGLARQADDPFAGGHTASDFDLLDLDQDEIEEFEALAAELQQ</sequence>
<dbReference type="GO" id="GO:0031177">
    <property type="term" value="F:phosphopantetheine binding"/>
    <property type="evidence" value="ECO:0007669"/>
    <property type="project" value="InterPro"/>
</dbReference>
<dbReference type="InterPro" id="IPR000873">
    <property type="entry name" value="AMP-dep_synth/lig_dom"/>
</dbReference>
<dbReference type="NCBIfam" id="TIGR01720">
    <property type="entry name" value="NRPS-para261"/>
    <property type="match status" value="1"/>
</dbReference>
<dbReference type="Gene3D" id="2.30.38.10">
    <property type="entry name" value="Luciferase, Domain 3"/>
    <property type="match status" value="2"/>
</dbReference>
<dbReference type="FunFam" id="3.40.50.980:FF:000001">
    <property type="entry name" value="Non-ribosomal peptide synthetase"/>
    <property type="match status" value="1"/>
</dbReference>
<dbReference type="InterPro" id="IPR009081">
    <property type="entry name" value="PP-bd_ACP"/>
</dbReference>
<dbReference type="GO" id="GO:0005737">
    <property type="term" value="C:cytoplasm"/>
    <property type="evidence" value="ECO:0007669"/>
    <property type="project" value="TreeGrafter"/>
</dbReference>
<dbReference type="NCBIfam" id="TIGR01733">
    <property type="entry name" value="AA-adenyl-dom"/>
    <property type="match status" value="2"/>
</dbReference>
<dbReference type="CDD" id="cd19543">
    <property type="entry name" value="DCL_NRPS"/>
    <property type="match status" value="1"/>
</dbReference>
<dbReference type="Pfam" id="PF13193">
    <property type="entry name" value="AMP-binding_C"/>
    <property type="match status" value="2"/>
</dbReference>
<dbReference type="RefSeq" id="WP_246480817.1">
    <property type="nucleotide sequence ID" value="NZ_JBHTHS010000006.1"/>
</dbReference>
<feature type="domain" description="Carrier" evidence="6">
    <location>
        <begin position="489"/>
        <end position="563"/>
    </location>
</feature>
<dbReference type="PROSITE" id="PS00012">
    <property type="entry name" value="PHOSPHOPANTETHEINE"/>
    <property type="match status" value="2"/>
</dbReference>
<keyword evidence="3" id="KW-0597">Phosphoprotein</keyword>
<dbReference type="InterPro" id="IPR010060">
    <property type="entry name" value="NRPS_synth"/>
</dbReference>
<dbReference type="InterPro" id="IPR025110">
    <property type="entry name" value="AMP-bd_C"/>
</dbReference>
<evidence type="ECO:0000256" key="1">
    <source>
        <dbReference type="ARBA" id="ARBA00001957"/>
    </source>
</evidence>
<dbReference type="GO" id="GO:0043041">
    <property type="term" value="P:amino acid activation for nonribosomal peptide biosynthetic process"/>
    <property type="evidence" value="ECO:0007669"/>
    <property type="project" value="TreeGrafter"/>
</dbReference>
<dbReference type="InterPro" id="IPR023213">
    <property type="entry name" value="CAT-like_dom_sf"/>
</dbReference>
<dbReference type="Pfam" id="PF00550">
    <property type="entry name" value="PP-binding"/>
    <property type="match status" value="2"/>
</dbReference>
<dbReference type="InterPro" id="IPR020845">
    <property type="entry name" value="AMP-binding_CS"/>
</dbReference>
<dbReference type="CDD" id="cd12117">
    <property type="entry name" value="A_NRPS_Srf_like"/>
    <property type="match status" value="1"/>
</dbReference>
<keyword evidence="2" id="KW-0596">Phosphopantetheine</keyword>
<dbReference type="PROSITE" id="PS00455">
    <property type="entry name" value="AMP_BINDING"/>
    <property type="match status" value="2"/>
</dbReference>
<dbReference type="GO" id="GO:0008610">
    <property type="term" value="P:lipid biosynthetic process"/>
    <property type="evidence" value="ECO:0007669"/>
    <property type="project" value="UniProtKB-ARBA"/>
</dbReference>
<evidence type="ECO:0000259" key="6">
    <source>
        <dbReference type="PROSITE" id="PS50075"/>
    </source>
</evidence>
<evidence type="ECO:0000256" key="4">
    <source>
        <dbReference type="ARBA" id="ARBA00022737"/>
    </source>
</evidence>
<evidence type="ECO:0000313" key="7">
    <source>
        <dbReference type="EMBL" id="MBB5855614.1"/>
    </source>
</evidence>
<feature type="domain" description="Carrier" evidence="6">
    <location>
        <begin position="1509"/>
        <end position="1583"/>
    </location>
</feature>
<dbReference type="InterPro" id="IPR006162">
    <property type="entry name" value="Ppantetheine_attach_site"/>
</dbReference>
<dbReference type="Pfam" id="PF00501">
    <property type="entry name" value="AMP-binding"/>
    <property type="match status" value="2"/>
</dbReference>
<proteinExistence type="predicted"/>
<dbReference type="InterPro" id="IPR020806">
    <property type="entry name" value="PKS_PP-bd"/>
</dbReference>
<dbReference type="Gene3D" id="3.30.559.30">
    <property type="entry name" value="Nonribosomal peptide synthetase, condensation domain"/>
    <property type="match status" value="2"/>
</dbReference>
<dbReference type="SUPFAM" id="SSF52777">
    <property type="entry name" value="CoA-dependent acyltransferases"/>
    <property type="match status" value="4"/>
</dbReference>
<comment type="caution">
    <text evidence="7">The sequence shown here is derived from an EMBL/GenBank/DDBJ whole genome shotgun (WGS) entry which is preliminary data.</text>
</comment>
<keyword evidence="5" id="KW-0045">Antibiotic biosynthesis</keyword>
<gene>
    <name evidence="7" type="ORF">HDA45_005701</name>
</gene>
<dbReference type="InterPro" id="IPR010071">
    <property type="entry name" value="AA_adenyl_dom"/>
</dbReference>
<dbReference type="SMART" id="SM00823">
    <property type="entry name" value="PKS_PP"/>
    <property type="match status" value="2"/>
</dbReference>
<dbReference type="GO" id="GO:0017000">
    <property type="term" value="P:antibiotic biosynthetic process"/>
    <property type="evidence" value="ECO:0007669"/>
    <property type="project" value="UniProtKB-KW"/>
</dbReference>
<dbReference type="SUPFAM" id="SSF47336">
    <property type="entry name" value="ACP-like"/>
    <property type="match status" value="2"/>
</dbReference>
<evidence type="ECO:0000256" key="2">
    <source>
        <dbReference type="ARBA" id="ARBA00022450"/>
    </source>
</evidence>